<keyword evidence="4 13" id="KW-0894">Sodium channel</keyword>
<sequence>MFIYELYLIFTKFLAFPIDVSTEIFFEEQPFPVVTVCNANPYKLSVIQSDSKLGKIKTLLQSYKAAVAKTLPSSDPGNYGLYEKMVLPYQLDQRARDALALEVAQLDQNILRPALYTFEELITKCTFSGRTCSRADFTEIVDPIYGACYSFNENSSLSYSTNRAGMKFGLKLLITVSQETTGLITDFLPTTGVAGARIAIHPRGSNPSMDNLGINVGVGYQTAIALTSTKYKRMKRPYGRCVDKESDATNFYTRIFQSSFQDKTYSLDTCFFGCRQRDTVAKCGCANPRYRKTSSLTYCEPTKTNLDCLQNLRGDQASTTSPNICPLTECSCDPPCSEITYSTTASIAKFPAANYYVATDNVRGVGGSCDDLNKNFAGDVQNCRLWYENNGLLLQVFFETLKYESYTEGASYGISGALNDLGGHAGLWLGLSVISIVEVCGLIALLVMYCVTCGGIKIRPDEGDIAADHRIQDIEEVKKELDIADKHDKDLELSEDEDLKSPRKDEDAKQK</sequence>
<dbReference type="Proteomes" id="UP001176961">
    <property type="component" value="Unassembled WGS sequence"/>
</dbReference>
<evidence type="ECO:0000256" key="2">
    <source>
        <dbReference type="ARBA" id="ARBA00007193"/>
    </source>
</evidence>
<keyword evidence="10" id="KW-0325">Glycoprotein</keyword>
<evidence type="ECO:0000256" key="8">
    <source>
        <dbReference type="ARBA" id="ARBA00023065"/>
    </source>
</evidence>
<keyword evidence="11 13" id="KW-0739">Sodium transport</keyword>
<dbReference type="Gene3D" id="2.60.470.10">
    <property type="entry name" value="Acid-sensing ion channels like domains"/>
    <property type="match status" value="1"/>
</dbReference>
<comment type="subcellular location">
    <subcellularLocation>
        <location evidence="1">Membrane</location>
        <topology evidence="1">Multi-pass membrane protein</topology>
    </subcellularLocation>
</comment>
<evidence type="ECO:0000256" key="15">
    <source>
        <dbReference type="SAM" id="Phobius"/>
    </source>
</evidence>
<keyword evidence="6 15" id="KW-1133">Transmembrane helix</keyword>
<feature type="transmembrane region" description="Helical" evidence="15">
    <location>
        <begin position="427"/>
        <end position="451"/>
    </location>
</feature>
<keyword evidence="8 13" id="KW-0406">Ion transport</keyword>
<evidence type="ECO:0000256" key="11">
    <source>
        <dbReference type="ARBA" id="ARBA00023201"/>
    </source>
</evidence>
<feature type="region of interest" description="Disordered" evidence="14">
    <location>
        <begin position="488"/>
        <end position="511"/>
    </location>
</feature>
<organism evidence="16 17">
    <name type="scientific">Cylicocyclus nassatus</name>
    <name type="common">Nematode worm</name>
    <dbReference type="NCBI Taxonomy" id="53992"/>
    <lineage>
        <taxon>Eukaryota</taxon>
        <taxon>Metazoa</taxon>
        <taxon>Ecdysozoa</taxon>
        <taxon>Nematoda</taxon>
        <taxon>Chromadorea</taxon>
        <taxon>Rhabditida</taxon>
        <taxon>Rhabditina</taxon>
        <taxon>Rhabditomorpha</taxon>
        <taxon>Strongyloidea</taxon>
        <taxon>Strongylidae</taxon>
        <taxon>Cylicocyclus</taxon>
    </lineage>
</organism>
<accession>A0AA36M150</accession>
<evidence type="ECO:0000256" key="10">
    <source>
        <dbReference type="ARBA" id="ARBA00023180"/>
    </source>
</evidence>
<dbReference type="AlphaFoldDB" id="A0AA36M150"/>
<evidence type="ECO:0000256" key="3">
    <source>
        <dbReference type="ARBA" id="ARBA00022448"/>
    </source>
</evidence>
<dbReference type="Gene3D" id="1.10.287.770">
    <property type="entry name" value="YojJ-like"/>
    <property type="match status" value="1"/>
</dbReference>
<dbReference type="GO" id="GO:0005886">
    <property type="term" value="C:plasma membrane"/>
    <property type="evidence" value="ECO:0007669"/>
    <property type="project" value="TreeGrafter"/>
</dbReference>
<keyword evidence="17" id="KW-1185">Reference proteome</keyword>
<evidence type="ECO:0000256" key="5">
    <source>
        <dbReference type="ARBA" id="ARBA00022692"/>
    </source>
</evidence>
<reference evidence="16" key="1">
    <citation type="submission" date="2023-07" db="EMBL/GenBank/DDBJ databases">
        <authorList>
            <consortium name="CYATHOMIX"/>
        </authorList>
    </citation>
    <scope>NUCLEOTIDE SEQUENCE</scope>
    <source>
        <strain evidence="16">N/A</strain>
    </source>
</reference>
<protein>
    <submittedName>
        <fullName evidence="16">Uncharacterized protein</fullName>
    </submittedName>
</protein>
<keyword evidence="12 13" id="KW-0407">Ion channel</keyword>
<name>A0AA36M150_CYLNA</name>
<keyword evidence="7" id="KW-0915">Sodium</keyword>
<dbReference type="PANTHER" id="PTHR11690:SF269">
    <property type="entry name" value="DEGENERIN-LIKE PROTEIN ASIC-2"/>
    <property type="match status" value="1"/>
</dbReference>
<dbReference type="Pfam" id="PF00858">
    <property type="entry name" value="ASC"/>
    <property type="match status" value="1"/>
</dbReference>
<comment type="similarity">
    <text evidence="2 13">Belongs to the amiloride-sensitive sodium channel (TC 1.A.6) family.</text>
</comment>
<evidence type="ECO:0000256" key="1">
    <source>
        <dbReference type="ARBA" id="ARBA00004141"/>
    </source>
</evidence>
<dbReference type="GO" id="GO:0015280">
    <property type="term" value="F:ligand-gated sodium channel activity"/>
    <property type="evidence" value="ECO:0007669"/>
    <property type="project" value="TreeGrafter"/>
</dbReference>
<evidence type="ECO:0000313" key="16">
    <source>
        <dbReference type="EMBL" id="CAJ0595055.1"/>
    </source>
</evidence>
<evidence type="ECO:0000256" key="13">
    <source>
        <dbReference type="RuleBase" id="RU000679"/>
    </source>
</evidence>
<dbReference type="PRINTS" id="PR01078">
    <property type="entry name" value="AMINACHANNEL"/>
</dbReference>
<feature type="compositionally biased region" description="Basic and acidic residues" evidence="14">
    <location>
        <begin position="499"/>
        <end position="511"/>
    </location>
</feature>
<evidence type="ECO:0000256" key="9">
    <source>
        <dbReference type="ARBA" id="ARBA00023136"/>
    </source>
</evidence>
<evidence type="ECO:0000256" key="6">
    <source>
        <dbReference type="ARBA" id="ARBA00022989"/>
    </source>
</evidence>
<comment type="caution">
    <text evidence="16">The sequence shown here is derived from an EMBL/GenBank/DDBJ whole genome shotgun (WGS) entry which is preliminary data.</text>
</comment>
<dbReference type="PANTHER" id="PTHR11690">
    <property type="entry name" value="AMILORIDE-SENSITIVE SODIUM CHANNEL-RELATED"/>
    <property type="match status" value="1"/>
</dbReference>
<evidence type="ECO:0000313" key="17">
    <source>
        <dbReference type="Proteomes" id="UP001176961"/>
    </source>
</evidence>
<evidence type="ECO:0000256" key="7">
    <source>
        <dbReference type="ARBA" id="ARBA00023053"/>
    </source>
</evidence>
<evidence type="ECO:0000256" key="12">
    <source>
        <dbReference type="ARBA" id="ARBA00023303"/>
    </source>
</evidence>
<evidence type="ECO:0000256" key="14">
    <source>
        <dbReference type="SAM" id="MobiDB-lite"/>
    </source>
</evidence>
<keyword evidence="9 15" id="KW-0472">Membrane</keyword>
<keyword evidence="5 13" id="KW-0812">Transmembrane</keyword>
<proteinExistence type="inferred from homology"/>
<keyword evidence="3 13" id="KW-0813">Transport</keyword>
<evidence type="ECO:0000256" key="4">
    <source>
        <dbReference type="ARBA" id="ARBA00022461"/>
    </source>
</evidence>
<gene>
    <name evidence="16" type="ORF">CYNAS_LOCUS7038</name>
</gene>
<dbReference type="EMBL" id="CATQJL010000112">
    <property type="protein sequence ID" value="CAJ0595055.1"/>
    <property type="molecule type" value="Genomic_DNA"/>
</dbReference>
<dbReference type="InterPro" id="IPR001873">
    <property type="entry name" value="ENaC"/>
</dbReference>